<organism evidence="1 2">
    <name type="scientific">Pseudomonas moraviensis R28-S</name>
    <dbReference type="NCBI Taxonomy" id="1395516"/>
    <lineage>
        <taxon>Bacteria</taxon>
        <taxon>Pseudomonadati</taxon>
        <taxon>Pseudomonadota</taxon>
        <taxon>Gammaproteobacteria</taxon>
        <taxon>Pseudomonadales</taxon>
        <taxon>Pseudomonadaceae</taxon>
        <taxon>Pseudomonas</taxon>
    </lineage>
</organism>
<comment type="caution">
    <text evidence="1">The sequence shown here is derived from an EMBL/GenBank/DDBJ whole genome shotgun (WGS) entry which is preliminary data.</text>
</comment>
<protein>
    <submittedName>
        <fullName evidence="1">Uncharacterized protein</fullName>
    </submittedName>
</protein>
<evidence type="ECO:0000313" key="1">
    <source>
        <dbReference type="EMBL" id="ETF06913.1"/>
    </source>
</evidence>
<reference evidence="1 2" key="1">
    <citation type="journal article" date="2014" name="Genome Announc.">
        <title>Draft Genome Sequence of Pseudomonas moraviensis R28-S.</title>
        <authorList>
            <person name="Hunter S.S."/>
            <person name="Yano H."/>
            <person name="Loftie-Eaton W."/>
            <person name="Hughes J."/>
            <person name="De Gelder L."/>
            <person name="Stragier P."/>
            <person name="De Vos P."/>
            <person name="Settles M.L."/>
            <person name="Top E.M."/>
        </authorList>
    </citation>
    <scope>NUCLEOTIDE SEQUENCE [LARGE SCALE GENOMIC DNA]</scope>
    <source>
        <strain evidence="2">R28</strain>
    </source>
</reference>
<sequence length="155" mass="17941">MPTENKLALKRQRADQVNQAIRIIADHGRRFFYSQSVNRYASMEVDHRGKVWIIDDYSGKRVFTHETVWGGRWRGFSHGGTLRSLVEAFRDYICTGEPLHRGYLGPERFDDSNIWGYDEEGMRAVREQAGALPVFRQPERVALNVHELASMDASR</sequence>
<dbReference type="eggNOG" id="ENOG5034AMC">
    <property type="taxonomic scope" value="Bacteria"/>
</dbReference>
<accession>V8R5I0</accession>
<evidence type="ECO:0000313" key="2">
    <source>
        <dbReference type="Proteomes" id="UP000024771"/>
    </source>
</evidence>
<dbReference type="Proteomes" id="UP000024771">
    <property type="component" value="Chromosome"/>
</dbReference>
<dbReference type="RefSeq" id="WP_024013570.1">
    <property type="nucleotide sequence ID" value="NZ_CM002330.1"/>
</dbReference>
<proteinExistence type="predicted"/>
<dbReference type="AlphaFoldDB" id="V8R5I0"/>
<dbReference type="PATRIC" id="fig|1395516.4.peg.3539"/>
<dbReference type="EMBL" id="AYMZ01000007">
    <property type="protein sequence ID" value="ETF06913.1"/>
    <property type="molecule type" value="Genomic_DNA"/>
</dbReference>
<name>V8R5I0_9PSED</name>
<dbReference type="HOGENOM" id="CLU_1853517_0_0_6"/>
<gene>
    <name evidence="1" type="ORF">PMO01_17445</name>
</gene>